<dbReference type="eggNOG" id="COG2026">
    <property type="taxonomic scope" value="Bacteria"/>
</dbReference>
<evidence type="ECO:0000256" key="1">
    <source>
        <dbReference type="ARBA" id="ARBA00022649"/>
    </source>
</evidence>
<evidence type="ECO:0000313" key="2">
    <source>
        <dbReference type="EMBL" id="CAF23714.1"/>
    </source>
</evidence>
<dbReference type="SUPFAM" id="SSF143011">
    <property type="entry name" value="RelE-like"/>
    <property type="match status" value="1"/>
</dbReference>
<dbReference type="InterPro" id="IPR052747">
    <property type="entry name" value="TA_system_RelE_toxin"/>
</dbReference>
<dbReference type="AlphaFoldDB" id="Q6MCI5"/>
<dbReference type="RefSeq" id="WP_011175540.1">
    <property type="nucleotide sequence ID" value="NC_005861.2"/>
</dbReference>
<dbReference type="HOGENOM" id="CLU_155761_3_0_0"/>
<organism evidence="2 3">
    <name type="scientific">Protochlamydia amoebophila (strain UWE25)</name>
    <dbReference type="NCBI Taxonomy" id="264201"/>
    <lineage>
        <taxon>Bacteria</taxon>
        <taxon>Pseudomonadati</taxon>
        <taxon>Chlamydiota</taxon>
        <taxon>Chlamydiia</taxon>
        <taxon>Parachlamydiales</taxon>
        <taxon>Parachlamydiaceae</taxon>
        <taxon>Candidatus Protochlamydia</taxon>
    </lineage>
</organism>
<dbReference type="KEGG" id="pcu:PC_RS04775"/>
<gene>
    <name evidence="2" type="ORF">PC_RS04775</name>
</gene>
<sequence length="85" mass="9984">MKYELFVNPRVEKALSKIDKHMALKIRNNIRSLAANPRPLGVKKIKGNDNAYRIRVGDYRIIYEIYDSKILILIVNVGHRKEVYE</sequence>
<dbReference type="EMBL" id="BX908798">
    <property type="protein sequence ID" value="CAF23714.1"/>
    <property type="molecule type" value="Genomic_DNA"/>
</dbReference>
<accession>Q6MCI5</accession>
<protein>
    <submittedName>
        <fullName evidence="2">Uncharacterized protein</fullName>
    </submittedName>
</protein>
<dbReference type="Proteomes" id="UP000000529">
    <property type="component" value="Chromosome"/>
</dbReference>
<dbReference type="PANTHER" id="PTHR38813">
    <property type="match status" value="1"/>
</dbReference>
<dbReference type="Gene3D" id="3.30.2310.20">
    <property type="entry name" value="RelE-like"/>
    <property type="match status" value="1"/>
</dbReference>
<reference evidence="2 3" key="1">
    <citation type="journal article" date="2004" name="Science">
        <title>Illuminating the evolutionary history of chlamydiae.</title>
        <authorList>
            <person name="Horn M."/>
            <person name="Collingro A."/>
            <person name="Schmitz-Esser S."/>
            <person name="Beier C.L."/>
            <person name="Purkhold U."/>
            <person name="Fartmann B."/>
            <person name="Brandt P."/>
            <person name="Nyakatura G.J."/>
            <person name="Droege M."/>
            <person name="Frishman D."/>
            <person name="Rattei T."/>
            <person name="Mewes H."/>
            <person name="Wagner M."/>
        </authorList>
    </citation>
    <scope>NUCLEOTIDE SEQUENCE [LARGE SCALE GENOMIC DNA]</scope>
    <source>
        <strain evidence="2 3">UWE25</strain>
    </source>
</reference>
<proteinExistence type="predicted"/>
<dbReference type="OrthoDB" id="9805098at2"/>
<keyword evidence="3" id="KW-1185">Reference proteome</keyword>
<dbReference type="InterPro" id="IPR007712">
    <property type="entry name" value="RelE/ParE_toxin"/>
</dbReference>
<dbReference type="STRING" id="264201.pc0990"/>
<name>Q6MCI5_PARUW</name>
<dbReference type="PANTHER" id="PTHR38813:SF1">
    <property type="entry name" value="TOXIN RELE1-RELATED"/>
    <property type="match status" value="1"/>
</dbReference>
<dbReference type="Pfam" id="PF05016">
    <property type="entry name" value="ParE_toxin"/>
    <property type="match status" value="1"/>
</dbReference>
<evidence type="ECO:0000313" key="3">
    <source>
        <dbReference type="Proteomes" id="UP000000529"/>
    </source>
</evidence>
<keyword evidence="1" id="KW-1277">Toxin-antitoxin system</keyword>
<dbReference type="InterPro" id="IPR035093">
    <property type="entry name" value="RelE/ParE_toxin_dom_sf"/>
</dbReference>